<proteinExistence type="predicted"/>
<protein>
    <submittedName>
        <fullName evidence="1">Uncharacterized protein</fullName>
    </submittedName>
</protein>
<evidence type="ECO:0000313" key="1">
    <source>
        <dbReference type="EMBL" id="GFN85874.1"/>
    </source>
</evidence>
<organism evidence="1 2">
    <name type="scientific">Plakobranchus ocellatus</name>
    <dbReference type="NCBI Taxonomy" id="259542"/>
    <lineage>
        <taxon>Eukaryota</taxon>
        <taxon>Metazoa</taxon>
        <taxon>Spiralia</taxon>
        <taxon>Lophotrochozoa</taxon>
        <taxon>Mollusca</taxon>
        <taxon>Gastropoda</taxon>
        <taxon>Heterobranchia</taxon>
        <taxon>Euthyneura</taxon>
        <taxon>Panpulmonata</taxon>
        <taxon>Sacoglossa</taxon>
        <taxon>Placobranchoidea</taxon>
        <taxon>Plakobranchidae</taxon>
        <taxon>Plakobranchus</taxon>
    </lineage>
</organism>
<dbReference type="AlphaFoldDB" id="A0AAV3YSV4"/>
<accession>A0AAV3YSV4</accession>
<dbReference type="Proteomes" id="UP000735302">
    <property type="component" value="Unassembled WGS sequence"/>
</dbReference>
<sequence length="128" mass="14008">MCVDGDHCGQVVGYSLCPRKAHLEVFGKHDEGKSSDITTVMINKDLSGIRSLKQAIHRNIRLGTKINTMIAYIWSILLCGCGCWTLTKYLERRLEVTGNHNGGHGPAKVPEKSALGFIPSSVGKPLFN</sequence>
<keyword evidence="2" id="KW-1185">Reference proteome</keyword>
<dbReference type="EMBL" id="BLXT01001480">
    <property type="protein sequence ID" value="GFN85874.1"/>
    <property type="molecule type" value="Genomic_DNA"/>
</dbReference>
<name>A0AAV3YSV4_9GAST</name>
<gene>
    <name evidence="1" type="ORF">PoB_001238000</name>
</gene>
<reference evidence="1 2" key="1">
    <citation type="journal article" date="2021" name="Elife">
        <title>Chloroplast acquisition without the gene transfer in kleptoplastic sea slugs, Plakobranchus ocellatus.</title>
        <authorList>
            <person name="Maeda T."/>
            <person name="Takahashi S."/>
            <person name="Yoshida T."/>
            <person name="Shimamura S."/>
            <person name="Takaki Y."/>
            <person name="Nagai Y."/>
            <person name="Toyoda A."/>
            <person name="Suzuki Y."/>
            <person name="Arimoto A."/>
            <person name="Ishii H."/>
            <person name="Satoh N."/>
            <person name="Nishiyama T."/>
            <person name="Hasebe M."/>
            <person name="Maruyama T."/>
            <person name="Minagawa J."/>
            <person name="Obokata J."/>
            <person name="Shigenobu S."/>
        </authorList>
    </citation>
    <scope>NUCLEOTIDE SEQUENCE [LARGE SCALE GENOMIC DNA]</scope>
</reference>
<comment type="caution">
    <text evidence="1">The sequence shown here is derived from an EMBL/GenBank/DDBJ whole genome shotgun (WGS) entry which is preliminary data.</text>
</comment>
<evidence type="ECO:0000313" key="2">
    <source>
        <dbReference type="Proteomes" id="UP000735302"/>
    </source>
</evidence>